<dbReference type="CDD" id="cd02248">
    <property type="entry name" value="Peptidase_C1A"/>
    <property type="match status" value="1"/>
</dbReference>
<dbReference type="Gene3D" id="1.10.287.2250">
    <property type="match status" value="1"/>
</dbReference>
<evidence type="ECO:0000256" key="4">
    <source>
        <dbReference type="ARBA" id="ARBA00022807"/>
    </source>
</evidence>
<feature type="signal peptide" evidence="7">
    <location>
        <begin position="1"/>
        <end position="17"/>
    </location>
</feature>
<proteinExistence type="inferred from homology"/>
<name>A0AAJ6QRF0_9ACAR</name>
<evidence type="ECO:0000256" key="5">
    <source>
        <dbReference type="ARBA" id="ARBA00023145"/>
    </source>
</evidence>
<dbReference type="RefSeq" id="XP_003741376.1">
    <property type="nucleotide sequence ID" value="XM_003741328.2"/>
</dbReference>
<sequence>MKAFVVCAALLVSACQAEVSPKLMKAALRAKWTSYKAAHKKSYSAAEESLRMANYLDNTRVIEEHNARFHQGLESYELGHNELSDLTLEEIKSTRMGLVLPPNAAEIAANASRHFAPSDIVAPGSVDWRSKRCVQYVKNQGSCGSCYSFSALGALETSYCNKHGQLPDLAEQHLVDCAGRGCSGGWMHDMFNYLQSNGGAIDQRRYPYTGKVEQCKQDRMPKAAGVATYKQISRGNENELMQAIATVGTVSIAYNAGTQQHSYYRGGILDVPNCGNTPTHAVLLVGYGTENGKDFWTLKNSWGEGWGERGFFRLARGKNMCGIADWASYPTAA</sequence>
<dbReference type="InterPro" id="IPR013201">
    <property type="entry name" value="Prot_inhib_I29"/>
</dbReference>
<keyword evidence="6" id="KW-1015">Disulfide bond</keyword>
<dbReference type="PROSITE" id="PS00139">
    <property type="entry name" value="THIOL_PROTEASE_CYS"/>
    <property type="match status" value="1"/>
</dbReference>
<evidence type="ECO:0000259" key="8">
    <source>
        <dbReference type="SMART" id="SM00645"/>
    </source>
</evidence>
<dbReference type="Proteomes" id="UP000694867">
    <property type="component" value="Unplaced"/>
</dbReference>
<dbReference type="GO" id="GO:0008234">
    <property type="term" value="F:cysteine-type peptidase activity"/>
    <property type="evidence" value="ECO:0007669"/>
    <property type="project" value="UniProtKB-KW"/>
</dbReference>
<feature type="domain" description="Cathepsin propeptide inhibitor" evidence="9">
    <location>
        <begin position="32"/>
        <end position="91"/>
    </location>
</feature>
<evidence type="ECO:0000313" key="11">
    <source>
        <dbReference type="RefSeq" id="XP_003741376.1"/>
    </source>
</evidence>
<keyword evidence="7" id="KW-0732">Signal</keyword>
<dbReference type="PROSITE" id="PS00640">
    <property type="entry name" value="THIOL_PROTEASE_ASN"/>
    <property type="match status" value="1"/>
</dbReference>
<dbReference type="InterPro" id="IPR013128">
    <property type="entry name" value="Peptidase_C1A"/>
</dbReference>
<keyword evidence="2" id="KW-0645">Protease</keyword>
<evidence type="ECO:0000256" key="2">
    <source>
        <dbReference type="ARBA" id="ARBA00022670"/>
    </source>
</evidence>
<dbReference type="InterPro" id="IPR039417">
    <property type="entry name" value="Peptidase_C1A_papain-like"/>
</dbReference>
<dbReference type="Pfam" id="PF00112">
    <property type="entry name" value="Peptidase_C1"/>
    <property type="match status" value="1"/>
</dbReference>
<dbReference type="GeneID" id="100905087"/>
<evidence type="ECO:0000256" key="6">
    <source>
        <dbReference type="ARBA" id="ARBA00023157"/>
    </source>
</evidence>
<dbReference type="AlphaFoldDB" id="A0AAJ6QRF0"/>
<dbReference type="PRINTS" id="PR00705">
    <property type="entry name" value="PAPAIN"/>
</dbReference>
<dbReference type="Gene3D" id="3.90.70.10">
    <property type="entry name" value="Cysteine proteinases"/>
    <property type="match status" value="1"/>
</dbReference>
<feature type="domain" description="Peptidase C1A papain C-terminal" evidence="8">
    <location>
        <begin position="122"/>
        <end position="331"/>
    </location>
</feature>
<gene>
    <name evidence="11" type="primary">LOC100905087</name>
</gene>
<feature type="chain" id="PRO_5042471284" evidence="7">
    <location>
        <begin position="18"/>
        <end position="333"/>
    </location>
</feature>
<keyword evidence="3" id="KW-0378">Hydrolase</keyword>
<dbReference type="InterPro" id="IPR000169">
    <property type="entry name" value="Pept_cys_AS"/>
</dbReference>
<dbReference type="InterPro" id="IPR000668">
    <property type="entry name" value="Peptidase_C1A_C"/>
</dbReference>
<accession>A0AAJ6QRF0</accession>
<evidence type="ECO:0000259" key="9">
    <source>
        <dbReference type="SMART" id="SM00848"/>
    </source>
</evidence>
<keyword evidence="5" id="KW-0865">Zymogen</keyword>
<dbReference type="InterPro" id="IPR038765">
    <property type="entry name" value="Papain-like_cys_pep_sf"/>
</dbReference>
<keyword evidence="10" id="KW-1185">Reference proteome</keyword>
<evidence type="ECO:0000256" key="1">
    <source>
        <dbReference type="ARBA" id="ARBA00008455"/>
    </source>
</evidence>
<evidence type="ECO:0000256" key="7">
    <source>
        <dbReference type="SAM" id="SignalP"/>
    </source>
</evidence>
<dbReference type="SMART" id="SM00848">
    <property type="entry name" value="Inhibitor_I29"/>
    <property type="match status" value="1"/>
</dbReference>
<protein>
    <submittedName>
        <fullName evidence="11">Cathepsin L1</fullName>
    </submittedName>
</protein>
<dbReference type="PROSITE" id="PS51257">
    <property type="entry name" value="PROKAR_LIPOPROTEIN"/>
    <property type="match status" value="1"/>
</dbReference>
<dbReference type="InterPro" id="IPR025661">
    <property type="entry name" value="Pept_asp_AS"/>
</dbReference>
<dbReference type="PANTHER" id="PTHR12411">
    <property type="entry name" value="CYSTEINE PROTEASE FAMILY C1-RELATED"/>
    <property type="match status" value="1"/>
</dbReference>
<reference evidence="11" key="1">
    <citation type="submission" date="2025-08" db="UniProtKB">
        <authorList>
            <consortium name="RefSeq"/>
        </authorList>
    </citation>
    <scope>IDENTIFICATION</scope>
</reference>
<evidence type="ECO:0000256" key="3">
    <source>
        <dbReference type="ARBA" id="ARBA00022801"/>
    </source>
</evidence>
<dbReference type="SMART" id="SM00645">
    <property type="entry name" value="Pept_C1"/>
    <property type="match status" value="1"/>
</dbReference>
<dbReference type="KEGG" id="goe:100905087"/>
<organism evidence="10 11">
    <name type="scientific">Galendromus occidentalis</name>
    <name type="common">western predatory mite</name>
    <dbReference type="NCBI Taxonomy" id="34638"/>
    <lineage>
        <taxon>Eukaryota</taxon>
        <taxon>Metazoa</taxon>
        <taxon>Ecdysozoa</taxon>
        <taxon>Arthropoda</taxon>
        <taxon>Chelicerata</taxon>
        <taxon>Arachnida</taxon>
        <taxon>Acari</taxon>
        <taxon>Parasitiformes</taxon>
        <taxon>Mesostigmata</taxon>
        <taxon>Gamasina</taxon>
        <taxon>Phytoseioidea</taxon>
        <taxon>Phytoseiidae</taxon>
        <taxon>Typhlodrominae</taxon>
        <taxon>Galendromus</taxon>
    </lineage>
</organism>
<dbReference type="SUPFAM" id="SSF54001">
    <property type="entry name" value="Cysteine proteinases"/>
    <property type="match status" value="1"/>
</dbReference>
<dbReference type="FunFam" id="3.90.70.10:FF:000006">
    <property type="entry name" value="Cathepsin S"/>
    <property type="match status" value="1"/>
</dbReference>
<dbReference type="GO" id="GO:0006508">
    <property type="term" value="P:proteolysis"/>
    <property type="evidence" value="ECO:0007669"/>
    <property type="project" value="UniProtKB-KW"/>
</dbReference>
<keyword evidence="4" id="KW-0788">Thiol protease</keyword>
<comment type="similarity">
    <text evidence="1">Belongs to the peptidase C1 family.</text>
</comment>
<dbReference type="Pfam" id="PF08246">
    <property type="entry name" value="Inhibitor_I29"/>
    <property type="match status" value="1"/>
</dbReference>
<evidence type="ECO:0000313" key="10">
    <source>
        <dbReference type="Proteomes" id="UP000694867"/>
    </source>
</evidence>